<accession>G2YAK6</accession>
<dbReference type="InParanoid" id="G2YAK6"/>
<dbReference type="Proteomes" id="UP000008177">
    <property type="component" value="Unplaced contigs"/>
</dbReference>
<evidence type="ECO:0000313" key="1">
    <source>
        <dbReference type="EMBL" id="CCD34247.1"/>
    </source>
</evidence>
<protein>
    <submittedName>
        <fullName evidence="1">Uncharacterized protein</fullName>
    </submittedName>
</protein>
<evidence type="ECO:0000313" key="2">
    <source>
        <dbReference type="Proteomes" id="UP000008177"/>
    </source>
</evidence>
<dbReference type="EMBL" id="FQ790305">
    <property type="protein sequence ID" value="CCD34247.1"/>
    <property type="molecule type" value="Genomic_DNA"/>
</dbReference>
<gene>
    <name evidence="1" type="ORF">BofuT4_uP103750.1</name>
</gene>
<name>G2YAK6_BOTF4</name>
<dbReference type="AlphaFoldDB" id="G2YAK6"/>
<dbReference type="HOGENOM" id="CLU_2849422_0_0_1"/>
<sequence length="65" mass="7378">MTSLLLSFSHNTTIPRQRIIFTSNYSTLSIKSYNRSKKLHLSASPSTFAPSQIYHLSTYQIKASL</sequence>
<proteinExistence type="predicted"/>
<organism evidence="1 2">
    <name type="scientific">Botryotinia fuckeliana (strain T4)</name>
    <name type="common">Noble rot fungus</name>
    <name type="synonym">Botrytis cinerea</name>
    <dbReference type="NCBI Taxonomy" id="999810"/>
    <lineage>
        <taxon>Eukaryota</taxon>
        <taxon>Fungi</taxon>
        <taxon>Dikarya</taxon>
        <taxon>Ascomycota</taxon>
        <taxon>Pezizomycotina</taxon>
        <taxon>Leotiomycetes</taxon>
        <taxon>Helotiales</taxon>
        <taxon>Sclerotiniaceae</taxon>
        <taxon>Botrytis</taxon>
    </lineage>
</organism>
<reference evidence="2" key="1">
    <citation type="journal article" date="2011" name="PLoS Genet.">
        <title>Genomic analysis of the necrotrophic fungal pathogens Sclerotinia sclerotiorum and Botrytis cinerea.</title>
        <authorList>
            <person name="Amselem J."/>
            <person name="Cuomo C.A."/>
            <person name="van Kan J.A."/>
            <person name="Viaud M."/>
            <person name="Benito E.P."/>
            <person name="Couloux A."/>
            <person name="Coutinho P.M."/>
            <person name="de Vries R.P."/>
            <person name="Dyer P.S."/>
            <person name="Fillinger S."/>
            <person name="Fournier E."/>
            <person name="Gout L."/>
            <person name="Hahn M."/>
            <person name="Kohn L."/>
            <person name="Lapalu N."/>
            <person name="Plummer K.M."/>
            <person name="Pradier J.M."/>
            <person name="Quevillon E."/>
            <person name="Sharon A."/>
            <person name="Simon A."/>
            <person name="ten Have A."/>
            <person name="Tudzynski B."/>
            <person name="Tudzynski P."/>
            <person name="Wincker P."/>
            <person name="Andrew M."/>
            <person name="Anthouard V."/>
            <person name="Beever R.E."/>
            <person name="Beffa R."/>
            <person name="Benoit I."/>
            <person name="Bouzid O."/>
            <person name="Brault B."/>
            <person name="Chen Z."/>
            <person name="Choquer M."/>
            <person name="Collemare J."/>
            <person name="Cotton P."/>
            <person name="Danchin E.G."/>
            <person name="Da Silva C."/>
            <person name="Gautier A."/>
            <person name="Giraud C."/>
            <person name="Giraud T."/>
            <person name="Gonzalez C."/>
            <person name="Grossetete S."/>
            <person name="Guldener U."/>
            <person name="Henrissat B."/>
            <person name="Howlett B.J."/>
            <person name="Kodira C."/>
            <person name="Kretschmer M."/>
            <person name="Lappartient A."/>
            <person name="Leroch M."/>
            <person name="Levis C."/>
            <person name="Mauceli E."/>
            <person name="Neuveglise C."/>
            <person name="Oeser B."/>
            <person name="Pearson M."/>
            <person name="Poulain J."/>
            <person name="Poussereau N."/>
            <person name="Quesneville H."/>
            <person name="Rascle C."/>
            <person name="Schumacher J."/>
            <person name="Segurens B."/>
            <person name="Sexton A."/>
            <person name="Silva E."/>
            <person name="Sirven C."/>
            <person name="Soanes D.M."/>
            <person name="Talbot N.J."/>
            <person name="Templeton M."/>
            <person name="Yandava C."/>
            <person name="Yarden O."/>
            <person name="Zeng Q."/>
            <person name="Rollins J.A."/>
            <person name="Lebrun M.H."/>
            <person name="Dickman M."/>
        </authorList>
    </citation>
    <scope>NUCLEOTIDE SEQUENCE [LARGE SCALE GENOMIC DNA]</scope>
    <source>
        <strain evidence="2">T4</strain>
    </source>
</reference>